<sequence>MIRKLHWGFYFSNYKKGLKISILNLIISILSVINVVAQNKSTELDNLMKHCYANGIFNGTILVSENGKVIYRKALGNLNNETKQKLTPESTFGLASISKQFTAMGIMILKERKKLSYDDKLIKYYPDFSTYANTITIKSLLNHTSGLPQYYGYTDKDIVSNAEVLKILTDQKQLDFKTGEKYSYNNGGYIMLALIIEKISGQPLSTFLKENIFEPLKMKNTMVCSDSPIIIKNRAIGYSRIGGINDLMISHTGSTGMISNVDDLFLWEQSLYSQKLVSNKIMDEAFTNTILNNGSLSNYGFGWRINDNEQQKRVEHSGSDFGYRTFIKRNLRKKNSYILLTNNGNAVALNEINESVDNILDGNPYKLPKRPVFSKLKESLKNNSTDVAIRITREAIKESPDQFVFDDDAINELGYSFLTEKKINDALSLFKFNAELNPKSSNVYDSLGEVYLVLNDTVNATENYKKSVKLDPNNANGIKVLSKLGISSADVVGEVTVTSEILKSYEGKYQLNKNYFFTVTSENKQLFIQGTGEEITTVFPISQNRFYSKIVTAQFTFNIGENGKITSLTLNMGSDVIAKKVE</sequence>
<proteinExistence type="predicted"/>
<feature type="repeat" description="TPR" evidence="1">
    <location>
        <begin position="407"/>
        <end position="440"/>
    </location>
</feature>
<dbReference type="PROSITE" id="PS50005">
    <property type="entry name" value="TPR"/>
    <property type="match status" value="2"/>
</dbReference>
<keyword evidence="2" id="KW-0812">Transmembrane</keyword>
<dbReference type="PANTHER" id="PTHR46825:SF9">
    <property type="entry name" value="BETA-LACTAMASE-RELATED DOMAIN-CONTAINING PROTEIN"/>
    <property type="match status" value="1"/>
</dbReference>
<dbReference type="SUPFAM" id="SSF56601">
    <property type="entry name" value="beta-lactamase/transpeptidase-like"/>
    <property type="match status" value="1"/>
</dbReference>
<feature type="domain" description="Peptidase S12 Pab87-related C-terminal" evidence="4">
    <location>
        <begin position="495"/>
        <end position="571"/>
    </location>
</feature>
<dbReference type="Gene3D" id="3.40.710.10">
    <property type="entry name" value="DD-peptidase/beta-lactamase superfamily"/>
    <property type="match status" value="1"/>
</dbReference>
<dbReference type="PROSITE" id="PS50293">
    <property type="entry name" value="TPR_REGION"/>
    <property type="match status" value="1"/>
</dbReference>
<feature type="domain" description="Beta-lactamase-related" evidence="3">
    <location>
        <begin position="45"/>
        <end position="343"/>
    </location>
</feature>
<dbReference type="InterPro" id="IPR050491">
    <property type="entry name" value="AmpC-like"/>
</dbReference>
<dbReference type="PANTHER" id="PTHR46825">
    <property type="entry name" value="D-ALANYL-D-ALANINE-CARBOXYPEPTIDASE/ENDOPEPTIDASE AMPH"/>
    <property type="match status" value="1"/>
</dbReference>
<dbReference type="SMART" id="SM00028">
    <property type="entry name" value="TPR"/>
    <property type="match status" value="2"/>
</dbReference>
<dbReference type="Pfam" id="PF11954">
    <property type="entry name" value="DUF3471"/>
    <property type="match status" value="1"/>
</dbReference>
<dbReference type="InterPro" id="IPR011990">
    <property type="entry name" value="TPR-like_helical_dom_sf"/>
</dbReference>
<dbReference type="InterPro" id="IPR012338">
    <property type="entry name" value="Beta-lactam/transpept-like"/>
</dbReference>
<dbReference type="SUPFAM" id="SSF48452">
    <property type="entry name" value="TPR-like"/>
    <property type="match status" value="1"/>
</dbReference>
<organism evidence="5 6">
    <name type="scientific">Flavobacterium limi</name>
    <dbReference type="NCBI Taxonomy" id="2045105"/>
    <lineage>
        <taxon>Bacteria</taxon>
        <taxon>Pseudomonadati</taxon>
        <taxon>Bacteroidota</taxon>
        <taxon>Flavobacteriia</taxon>
        <taxon>Flavobacteriales</taxon>
        <taxon>Flavobacteriaceae</taxon>
        <taxon>Flavobacterium</taxon>
    </lineage>
</organism>
<accession>A0ABQ1TK51</accession>
<feature type="repeat" description="TPR" evidence="1">
    <location>
        <begin position="441"/>
        <end position="474"/>
    </location>
</feature>
<dbReference type="Gene3D" id="1.25.40.10">
    <property type="entry name" value="Tetratricopeptide repeat domain"/>
    <property type="match status" value="1"/>
</dbReference>
<dbReference type="EMBL" id="BMKP01000001">
    <property type="protein sequence ID" value="GGE95849.1"/>
    <property type="molecule type" value="Genomic_DNA"/>
</dbReference>
<evidence type="ECO:0000313" key="5">
    <source>
        <dbReference type="EMBL" id="GGE95849.1"/>
    </source>
</evidence>
<dbReference type="InterPro" id="IPR001466">
    <property type="entry name" value="Beta-lactam-related"/>
</dbReference>
<comment type="caution">
    <text evidence="5">The sequence shown here is derived from an EMBL/GenBank/DDBJ whole genome shotgun (WGS) entry which is preliminary data.</text>
</comment>
<protein>
    <recommendedName>
        <fullName evidence="7">CubicO group peptidase, beta-lactamase class C family</fullName>
    </recommendedName>
</protein>
<dbReference type="InterPro" id="IPR021860">
    <property type="entry name" value="Peptidase_S12_Pab87-rel_C"/>
</dbReference>
<evidence type="ECO:0000259" key="4">
    <source>
        <dbReference type="Pfam" id="PF11954"/>
    </source>
</evidence>
<keyword evidence="1" id="KW-0802">TPR repeat</keyword>
<gene>
    <name evidence="5" type="ORF">GCM10011518_01400</name>
</gene>
<keyword evidence="2" id="KW-0472">Membrane</keyword>
<name>A0ABQ1TK51_9FLAO</name>
<reference evidence="6" key="1">
    <citation type="journal article" date="2019" name="Int. J. Syst. Evol. Microbiol.">
        <title>The Global Catalogue of Microorganisms (GCM) 10K type strain sequencing project: providing services to taxonomists for standard genome sequencing and annotation.</title>
        <authorList>
            <consortium name="The Broad Institute Genomics Platform"/>
            <consortium name="The Broad Institute Genome Sequencing Center for Infectious Disease"/>
            <person name="Wu L."/>
            <person name="Ma J."/>
        </authorList>
    </citation>
    <scope>NUCLEOTIDE SEQUENCE [LARGE SCALE GENOMIC DNA]</scope>
    <source>
        <strain evidence="6">CGMCC 1.16060</strain>
    </source>
</reference>
<evidence type="ECO:0000313" key="6">
    <source>
        <dbReference type="Proteomes" id="UP000655016"/>
    </source>
</evidence>
<dbReference type="Proteomes" id="UP000655016">
    <property type="component" value="Unassembled WGS sequence"/>
</dbReference>
<evidence type="ECO:0008006" key="7">
    <source>
        <dbReference type="Google" id="ProtNLM"/>
    </source>
</evidence>
<evidence type="ECO:0000259" key="3">
    <source>
        <dbReference type="Pfam" id="PF00144"/>
    </source>
</evidence>
<keyword evidence="6" id="KW-1185">Reference proteome</keyword>
<evidence type="ECO:0000256" key="1">
    <source>
        <dbReference type="PROSITE-ProRule" id="PRU00339"/>
    </source>
</evidence>
<dbReference type="RefSeq" id="WP_163392941.1">
    <property type="nucleotide sequence ID" value="NZ_BMKP01000001.1"/>
</dbReference>
<evidence type="ECO:0000256" key="2">
    <source>
        <dbReference type="SAM" id="Phobius"/>
    </source>
</evidence>
<keyword evidence="2" id="KW-1133">Transmembrane helix</keyword>
<dbReference type="InterPro" id="IPR019734">
    <property type="entry name" value="TPR_rpt"/>
</dbReference>
<feature type="transmembrane region" description="Helical" evidence="2">
    <location>
        <begin position="20"/>
        <end position="37"/>
    </location>
</feature>
<dbReference type="Pfam" id="PF00144">
    <property type="entry name" value="Beta-lactamase"/>
    <property type="match status" value="1"/>
</dbReference>